<dbReference type="KEGG" id="ladl:NCTC12735_01489"/>
<dbReference type="PANTHER" id="PTHR36698">
    <property type="entry name" value="BLL5892 PROTEIN"/>
    <property type="match status" value="1"/>
</dbReference>
<dbReference type="PANTHER" id="PTHR36698:SF2">
    <property type="entry name" value="MCE_MLAD DOMAIN-CONTAINING PROTEIN"/>
    <property type="match status" value="1"/>
</dbReference>
<dbReference type="RefSeq" id="WP_058463232.1">
    <property type="nucleotide sequence ID" value="NZ_CAAAHS010000006.1"/>
</dbReference>
<dbReference type="STRING" id="45056.Lade_1773"/>
<keyword evidence="1" id="KW-0472">Membrane</keyword>
<dbReference type="OrthoDB" id="9806984at2"/>
<keyword evidence="5" id="KW-1185">Reference proteome</keyword>
<keyword evidence="1" id="KW-0812">Transmembrane</keyword>
<evidence type="ECO:0000313" key="3">
    <source>
        <dbReference type="EMBL" id="KTC64479.1"/>
    </source>
</evidence>
<evidence type="ECO:0000313" key="6">
    <source>
        <dbReference type="Proteomes" id="UP000281170"/>
    </source>
</evidence>
<dbReference type="EMBL" id="LNKA01000019">
    <property type="protein sequence ID" value="KTC64479.1"/>
    <property type="molecule type" value="Genomic_DNA"/>
</dbReference>
<evidence type="ECO:0000256" key="1">
    <source>
        <dbReference type="SAM" id="Phobius"/>
    </source>
</evidence>
<reference evidence="4 6" key="2">
    <citation type="submission" date="2018-12" db="EMBL/GenBank/DDBJ databases">
        <authorList>
            <consortium name="Pathogen Informatics"/>
        </authorList>
    </citation>
    <scope>NUCLEOTIDE SEQUENCE [LARGE SCALE GENOMIC DNA]</scope>
    <source>
        <strain evidence="4 6">NCTC12735</strain>
        <plasmid evidence="6">24</plasmid>
    </source>
</reference>
<name>A0A0W0R036_9GAMM</name>
<dbReference type="Proteomes" id="UP000281170">
    <property type="component" value="Plasmid 24"/>
</dbReference>
<proteinExistence type="predicted"/>
<organism evidence="3 5">
    <name type="scientific">Legionella adelaidensis</name>
    <dbReference type="NCBI Taxonomy" id="45056"/>
    <lineage>
        <taxon>Bacteria</taxon>
        <taxon>Pseudomonadati</taxon>
        <taxon>Pseudomonadota</taxon>
        <taxon>Gammaproteobacteria</taxon>
        <taxon>Legionellales</taxon>
        <taxon>Legionellaceae</taxon>
        <taxon>Legionella</taxon>
    </lineage>
</organism>
<evidence type="ECO:0000313" key="5">
    <source>
        <dbReference type="Proteomes" id="UP000054859"/>
    </source>
</evidence>
<geneLocation type="plasmid" evidence="4 6">
    <name>24</name>
</geneLocation>
<accession>A0A0W0R036</accession>
<dbReference type="AlphaFoldDB" id="A0A0W0R036"/>
<keyword evidence="1" id="KW-1133">Transmembrane helix</keyword>
<keyword evidence="4" id="KW-0614">Plasmid</keyword>
<evidence type="ECO:0000313" key="4">
    <source>
        <dbReference type="EMBL" id="VEH85847.1"/>
    </source>
</evidence>
<dbReference type="Proteomes" id="UP000054859">
    <property type="component" value="Unassembled WGS sequence"/>
</dbReference>
<feature type="domain" description="Mce/MlaD" evidence="2">
    <location>
        <begin position="39"/>
        <end position="114"/>
    </location>
</feature>
<sequence length="279" mass="30761">MEPKTNYTVVGLTVLLLIVGLVLAGLWLSIGFDKSNYNFYTVYMSESVSGLTEESLVKFNGVKVGFVDHIELNPVNPQQVKLRLKIEEGTPITHSTRATLITQGITGTTYLGLSAISSSLLPLQKKPGEPYPVIPTKPSFFNELEQTIHEVSEGFKRVVSKENAENLRKSLISLERITRVIARNDANINKTLREFPKLVQNFTVMTQDLSEAGKYVSSTMKAGKVGINKISQQTLPPIILLLRKLDLISSNLEKVSAQIRQNPAVILRGSTTPKLGPGE</sequence>
<gene>
    <name evidence="3" type="ORF">Lade_1773</name>
    <name evidence="4" type="ORF">NCTC12735_01489</name>
</gene>
<dbReference type="InterPro" id="IPR003399">
    <property type="entry name" value="Mce/MlaD"/>
</dbReference>
<reference evidence="3 5" key="1">
    <citation type="submission" date="2015-11" db="EMBL/GenBank/DDBJ databases">
        <title>Identification of large and diverse effector repertoires of 38 Legionella species.</title>
        <authorList>
            <person name="Burstein D."/>
            <person name="Amaro F."/>
            <person name="Zusman T."/>
            <person name="Lifshitz Z."/>
            <person name="Cohen O."/>
            <person name="Gilbert J.A."/>
            <person name="Pupko T."/>
            <person name="Shuman H.A."/>
            <person name="Segal G."/>
        </authorList>
    </citation>
    <scope>NUCLEOTIDE SEQUENCE [LARGE SCALE GENOMIC DNA]</scope>
    <source>
        <strain evidence="3 5">1762-AUS-E</strain>
    </source>
</reference>
<dbReference type="PATRIC" id="fig|45056.6.peg.1831"/>
<feature type="transmembrane region" description="Helical" evidence="1">
    <location>
        <begin position="7"/>
        <end position="30"/>
    </location>
</feature>
<evidence type="ECO:0000259" key="2">
    <source>
        <dbReference type="Pfam" id="PF02470"/>
    </source>
</evidence>
<dbReference type="EMBL" id="LR134433">
    <property type="protein sequence ID" value="VEH85847.1"/>
    <property type="molecule type" value="Genomic_DNA"/>
</dbReference>
<protein>
    <submittedName>
        <fullName evidence="3">ABC transport system periplasmic substrate binding protein</fullName>
    </submittedName>
</protein>
<dbReference type="Pfam" id="PF02470">
    <property type="entry name" value="MlaD"/>
    <property type="match status" value="1"/>
</dbReference>